<reference evidence="1 2" key="1">
    <citation type="submission" date="2020-08" db="EMBL/GenBank/DDBJ databases">
        <authorList>
            <person name="Seo M.-J."/>
        </authorList>
    </citation>
    <scope>NUCLEOTIDE SEQUENCE [LARGE SCALE GENOMIC DNA]</scope>
    <source>
        <strain evidence="1 2">KIGAM211</strain>
    </source>
</reference>
<comment type="caution">
    <text evidence="1">The sequence shown here is derived from an EMBL/GenBank/DDBJ whole genome shotgun (WGS) entry which is preliminary data.</text>
</comment>
<dbReference type="Proteomes" id="UP000523955">
    <property type="component" value="Unassembled WGS sequence"/>
</dbReference>
<dbReference type="RefSeq" id="WP_185253241.1">
    <property type="nucleotide sequence ID" value="NZ_JACKXE010000001.1"/>
</dbReference>
<proteinExistence type="predicted"/>
<evidence type="ECO:0000313" key="1">
    <source>
        <dbReference type="EMBL" id="MBB6628157.1"/>
    </source>
</evidence>
<organism evidence="1 2">
    <name type="scientific">Nocardioides luti</name>
    <dbReference type="NCBI Taxonomy" id="2761101"/>
    <lineage>
        <taxon>Bacteria</taxon>
        <taxon>Bacillati</taxon>
        <taxon>Actinomycetota</taxon>
        <taxon>Actinomycetes</taxon>
        <taxon>Propionibacteriales</taxon>
        <taxon>Nocardioidaceae</taxon>
        <taxon>Nocardioides</taxon>
    </lineage>
</organism>
<evidence type="ECO:0000313" key="2">
    <source>
        <dbReference type="Proteomes" id="UP000523955"/>
    </source>
</evidence>
<gene>
    <name evidence="1" type="ORF">H5V45_12580</name>
</gene>
<name>A0A7X0RH89_9ACTN</name>
<keyword evidence="2" id="KW-1185">Reference proteome</keyword>
<dbReference type="EMBL" id="JACKXE010000001">
    <property type="protein sequence ID" value="MBB6628157.1"/>
    <property type="molecule type" value="Genomic_DNA"/>
</dbReference>
<protein>
    <submittedName>
        <fullName evidence="1">Uncharacterized protein</fullName>
    </submittedName>
</protein>
<dbReference type="AlphaFoldDB" id="A0A7X0RH89"/>
<accession>A0A7X0RH89</accession>
<sequence>MGMRGLGAALVLALLGLAGGYAVGHLTRDQPTTLASAAPVPARNPSYPVDPEKPFAADIPYPPLQAGLDYRKVTLGEAPYEWAYQVPKGWKPTVENLDEIRWRPKGEPEIGGFSLRVKLSTEHKTREAMVAQKLAAMDAGYADVEVLGQTGDLLSFSYRDPTRNTQRFNSFRWFSIPGESEAKFEMSVVGRAVDQDGLEDLLEKVGNSVAKVQ</sequence>